<keyword evidence="3" id="KW-1185">Reference proteome</keyword>
<proteinExistence type="predicted"/>
<evidence type="ECO:0000256" key="1">
    <source>
        <dbReference type="SAM" id="MobiDB-lite"/>
    </source>
</evidence>
<dbReference type="AlphaFoldDB" id="A0A4D9E619"/>
<dbReference type="EMBL" id="QXTE01000158">
    <property type="protein sequence ID" value="TFK03432.1"/>
    <property type="molecule type" value="Genomic_DNA"/>
</dbReference>
<name>A0A4D9E619_9SAUR</name>
<feature type="region of interest" description="Disordered" evidence="1">
    <location>
        <begin position="167"/>
        <end position="196"/>
    </location>
</feature>
<sequence>MAWLCPQEQAQALPEDRASPSSHHLCPGLLASPPPQACPSDAPSPTEGLLSARPKGPTRTTPPLQEGSRCLFCSSWYTRGSCIPLPCPQQDPCSAATLQPGDPPSQALDPLTGHILHLKSSIAAPGGRGPQDLAVTALQPDWQGASPPEPTLGGNLVLWASITPASSGAAERSLPSRPSPGEQHATQRVNSTACAL</sequence>
<evidence type="ECO:0000313" key="3">
    <source>
        <dbReference type="Proteomes" id="UP000297703"/>
    </source>
</evidence>
<gene>
    <name evidence="2" type="ORF">DR999_PMT14172</name>
</gene>
<dbReference type="Proteomes" id="UP000297703">
    <property type="component" value="Unassembled WGS sequence"/>
</dbReference>
<feature type="compositionally biased region" description="Polar residues" evidence="1">
    <location>
        <begin position="184"/>
        <end position="196"/>
    </location>
</feature>
<accession>A0A4D9E619</accession>
<evidence type="ECO:0000313" key="2">
    <source>
        <dbReference type="EMBL" id="TFK03432.1"/>
    </source>
</evidence>
<reference evidence="2 3" key="2">
    <citation type="submission" date="2019-04" db="EMBL/GenBank/DDBJ databases">
        <title>The genome sequence of big-headed turtle.</title>
        <authorList>
            <person name="Gong S."/>
        </authorList>
    </citation>
    <scope>NUCLEOTIDE SEQUENCE [LARGE SCALE GENOMIC DNA]</scope>
    <source>
        <strain evidence="2">DO16091913</strain>
        <tissue evidence="2">Muscle</tissue>
    </source>
</reference>
<feature type="region of interest" description="Disordered" evidence="1">
    <location>
        <begin position="1"/>
        <end position="64"/>
    </location>
</feature>
<comment type="caution">
    <text evidence="2">The sequence shown here is derived from an EMBL/GenBank/DDBJ whole genome shotgun (WGS) entry which is preliminary data.</text>
</comment>
<reference evidence="2 3" key="1">
    <citation type="submission" date="2019-04" db="EMBL/GenBank/DDBJ databases">
        <title>Draft genome of the big-headed turtle Platysternon megacephalum.</title>
        <authorList>
            <person name="Gong S."/>
        </authorList>
    </citation>
    <scope>NUCLEOTIDE SEQUENCE [LARGE SCALE GENOMIC DNA]</scope>
    <source>
        <strain evidence="2">DO16091913</strain>
        <tissue evidence="2">Muscle</tissue>
    </source>
</reference>
<organism evidence="2 3">
    <name type="scientific">Platysternon megacephalum</name>
    <name type="common">big-headed turtle</name>
    <dbReference type="NCBI Taxonomy" id="55544"/>
    <lineage>
        <taxon>Eukaryota</taxon>
        <taxon>Metazoa</taxon>
        <taxon>Chordata</taxon>
        <taxon>Craniata</taxon>
        <taxon>Vertebrata</taxon>
        <taxon>Euteleostomi</taxon>
        <taxon>Archelosauria</taxon>
        <taxon>Testudinata</taxon>
        <taxon>Testudines</taxon>
        <taxon>Cryptodira</taxon>
        <taxon>Durocryptodira</taxon>
        <taxon>Testudinoidea</taxon>
        <taxon>Platysternidae</taxon>
        <taxon>Platysternon</taxon>
    </lineage>
</organism>
<protein>
    <submittedName>
        <fullName evidence="2">Troponin C, skeletal muscle</fullName>
    </submittedName>
</protein>